<feature type="domain" description="G patch" evidence="1">
    <location>
        <begin position="31"/>
        <end position="66"/>
    </location>
</feature>
<dbReference type="OrthoDB" id="20507at2759"/>
<gene>
    <name evidence="2" type="ORF">DSTB1V02_LOCUS11719</name>
</gene>
<proteinExistence type="predicted"/>
<dbReference type="EMBL" id="CAJPEV010003975">
    <property type="protein sequence ID" value="CAG0900920.1"/>
    <property type="molecule type" value="Genomic_DNA"/>
</dbReference>
<dbReference type="GO" id="GO:0005634">
    <property type="term" value="C:nucleus"/>
    <property type="evidence" value="ECO:0007669"/>
    <property type="project" value="TreeGrafter"/>
</dbReference>
<dbReference type="AlphaFoldDB" id="A0A7R9FRF7"/>
<dbReference type="GO" id="GO:0003723">
    <property type="term" value="F:RNA binding"/>
    <property type="evidence" value="ECO:0007669"/>
    <property type="project" value="TreeGrafter"/>
</dbReference>
<dbReference type="InterPro" id="IPR011666">
    <property type="entry name" value="DUF1604"/>
</dbReference>
<evidence type="ECO:0000259" key="1">
    <source>
        <dbReference type="Pfam" id="PF07713"/>
    </source>
</evidence>
<dbReference type="GO" id="GO:0006397">
    <property type="term" value="P:mRNA processing"/>
    <property type="evidence" value="ECO:0007669"/>
    <property type="project" value="InterPro"/>
</dbReference>
<sequence>MRDDTLDTDYVEFGTPLEPYEDDAPIKLKPKNIEDQVVTDDQGRRRFHGAFTGGFSAGYFNSVGTSVYLGLLQEFCDQKMQLPKNRHESVLMSAIEKVLSLEFLH</sequence>
<accession>A0A7R9FRF7</accession>
<dbReference type="Pfam" id="PF07713">
    <property type="entry name" value="DUF1604"/>
    <property type="match status" value="1"/>
</dbReference>
<keyword evidence="3" id="KW-1185">Reference proteome</keyword>
<evidence type="ECO:0000313" key="3">
    <source>
        <dbReference type="Proteomes" id="UP000677054"/>
    </source>
</evidence>
<name>A0A7R9FRF7_9CRUS</name>
<dbReference type="PANTHER" id="PTHR13384">
    <property type="entry name" value="G PATCH DOMAIN-CONTAINING PROTEIN 1"/>
    <property type="match status" value="1"/>
</dbReference>
<protein>
    <recommendedName>
        <fullName evidence="1">G patch domain-containing protein</fullName>
    </recommendedName>
</protein>
<reference evidence="2" key="1">
    <citation type="submission" date="2020-11" db="EMBL/GenBank/DDBJ databases">
        <authorList>
            <person name="Tran Van P."/>
        </authorList>
    </citation>
    <scope>NUCLEOTIDE SEQUENCE</scope>
</reference>
<dbReference type="EMBL" id="LR903492">
    <property type="protein sequence ID" value="CAD7251958.1"/>
    <property type="molecule type" value="Genomic_DNA"/>
</dbReference>
<dbReference type="PANTHER" id="PTHR13384:SF19">
    <property type="entry name" value="G PATCH DOMAIN-CONTAINING PROTEIN 1"/>
    <property type="match status" value="1"/>
</dbReference>
<evidence type="ECO:0000313" key="2">
    <source>
        <dbReference type="EMBL" id="CAD7251958.1"/>
    </source>
</evidence>
<dbReference type="Proteomes" id="UP000677054">
    <property type="component" value="Unassembled WGS sequence"/>
</dbReference>
<organism evidence="2">
    <name type="scientific">Darwinula stevensoni</name>
    <dbReference type="NCBI Taxonomy" id="69355"/>
    <lineage>
        <taxon>Eukaryota</taxon>
        <taxon>Metazoa</taxon>
        <taxon>Ecdysozoa</taxon>
        <taxon>Arthropoda</taxon>
        <taxon>Crustacea</taxon>
        <taxon>Oligostraca</taxon>
        <taxon>Ostracoda</taxon>
        <taxon>Podocopa</taxon>
        <taxon>Podocopida</taxon>
        <taxon>Darwinulocopina</taxon>
        <taxon>Darwinuloidea</taxon>
        <taxon>Darwinulidae</taxon>
        <taxon>Darwinula</taxon>
    </lineage>
</organism>